<evidence type="ECO:0000256" key="1">
    <source>
        <dbReference type="ARBA" id="ARBA00022729"/>
    </source>
</evidence>
<proteinExistence type="predicted"/>
<dbReference type="Proteomes" id="UP001501920">
    <property type="component" value="Chromosome 12"/>
</dbReference>
<dbReference type="Ensembl" id="ENSPNAT00000013855.2">
    <property type="protein sequence ID" value="ENSPNAP00000000435.2"/>
    <property type="gene ID" value="ENSPNAG00000002697.2"/>
</dbReference>
<dbReference type="PANTHER" id="PTHR36191">
    <property type="entry name" value="ENDO/EXONUCLEASE/PHOSPHATASE DOMAIN-CONTAINING PROTEIN-RELATED"/>
    <property type="match status" value="1"/>
</dbReference>
<feature type="domain" description="UMOD/GP2/OIT3-like D8C" evidence="4">
    <location>
        <begin position="616"/>
        <end position="703"/>
    </location>
</feature>
<reference evidence="5 6" key="1">
    <citation type="submission" date="2020-10" db="EMBL/GenBank/DDBJ databases">
        <title>Pygocentrus nattereri (red-bellied piranha) genome, fPygNat1, primary haplotype.</title>
        <authorList>
            <person name="Myers G."/>
            <person name="Meyer A."/>
            <person name="Karagic N."/>
            <person name="Pippel M."/>
            <person name="Winkler S."/>
            <person name="Tracey A."/>
            <person name="Wood J."/>
            <person name="Formenti G."/>
            <person name="Howe K."/>
            <person name="Fedrigo O."/>
            <person name="Jarvis E.D."/>
        </authorList>
    </citation>
    <scope>NUCLEOTIDE SEQUENCE [LARGE SCALE GENOMIC DNA]</scope>
</reference>
<evidence type="ECO:0000256" key="2">
    <source>
        <dbReference type="ARBA" id="ARBA00023157"/>
    </source>
</evidence>
<evidence type="ECO:0000256" key="3">
    <source>
        <dbReference type="SAM" id="Phobius"/>
    </source>
</evidence>
<keyword evidence="3" id="KW-1133">Transmembrane helix</keyword>
<reference evidence="5" key="3">
    <citation type="submission" date="2025-09" db="UniProtKB">
        <authorList>
            <consortium name="Ensembl"/>
        </authorList>
    </citation>
    <scope>IDENTIFICATION</scope>
</reference>
<dbReference type="InterPro" id="IPR057774">
    <property type="entry name" value="D8C_UMOD/GP2/OIT3-like"/>
</dbReference>
<dbReference type="Pfam" id="PF23283">
    <property type="entry name" value="D8C_UMOD"/>
    <property type="match status" value="5"/>
</dbReference>
<evidence type="ECO:0000313" key="5">
    <source>
        <dbReference type="Ensembl" id="ENSPNAP00000000435.2"/>
    </source>
</evidence>
<feature type="domain" description="UMOD/GP2/OIT3-like D8C" evidence="4">
    <location>
        <begin position="186"/>
        <end position="273"/>
    </location>
</feature>
<dbReference type="GeneTree" id="ENSGT00940000164443"/>
<dbReference type="PANTHER" id="PTHR36191:SF4">
    <property type="entry name" value="VWFD DOMAIN-CONTAINING PROTEIN"/>
    <property type="match status" value="1"/>
</dbReference>
<keyword evidence="6" id="KW-1185">Reference proteome</keyword>
<keyword evidence="3" id="KW-0812">Transmembrane</keyword>
<dbReference type="AlphaFoldDB" id="A0A3B4BPB9"/>
<reference evidence="5" key="2">
    <citation type="submission" date="2025-08" db="UniProtKB">
        <authorList>
            <consortium name="Ensembl"/>
        </authorList>
    </citation>
    <scope>IDENTIFICATION</scope>
</reference>
<feature type="domain" description="UMOD/GP2/OIT3-like D8C" evidence="4">
    <location>
        <begin position="328"/>
        <end position="416"/>
    </location>
</feature>
<keyword evidence="3" id="KW-0472">Membrane</keyword>
<name>A0A3B4BPB9_PYGNA</name>
<keyword evidence="2" id="KW-1015">Disulfide bond</keyword>
<feature type="domain" description="UMOD/GP2/OIT3-like D8C" evidence="4">
    <location>
        <begin position="48"/>
        <end position="144"/>
    </location>
</feature>
<feature type="transmembrane region" description="Helical" evidence="3">
    <location>
        <begin position="724"/>
        <end position="744"/>
    </location>
</feature>
<evidence type="ECO:0000313" key="6">
    <source>
        <dbReference type="Proteomes" id="UP001501920"/>
    </source>
</evidence>
<sequence length="848" mass="95335">ICLFSGTPNNLTFDPCNVSRGLDNDWRSYYYVSYLGQDDTLVEWNGWYRLYIQGKSAQIPESDWCWSNMACGGYTPLFLGGTHPQPQDGIVTREVYGTYGSVTESRKCYYYRSNPIQVKACPGNYYVYRLVKPAVSVPMPAYCAVAFDTPPHDPCNRYTSLDQPWRATNATGLDICDSNFNWNGWYRLLYYGMSVRMPESCVNVSRCGTYTTLWLTGSHPQIEDGIVTRGVCGRSGSDCCYYRFIPIRVKACPGNYYVYEFVRPTICSAAYCAGTLLLLQASGSPNNMTFDPCSVSTVLDNSWRNTGGFYYSGYRGFDDTLIEWSGWYRLYLQGKSAQIPESDWCASYMTCGGYTPLLLGGSHPRLQDGIVTREIYGSYGYVINSSQCNSYRSNSIQVKACPGNYYVYRLVKPALSFPMPTYCAVVLDSPNYDPCNIYTALDQPWRATNAPAGSNCDNSFNGNVWYRMLYNGMNIRMSDSCVNRARCGTDVALWLNGSHPQIEDGIVTHLVCGSSGSDCCYYRSIPIRVKACPGNYYVYEFVRPTLFCNALQAVYYVSTTLLSTTTVAITPELTTTPTATFNDPCTNYTALDQPWRATNATGLWICDRLFNWTGWYRLLYYGMSVRMADSCVNRSTCGTDITLWLNGSHPQTEDGIVTRGVCGRSGSDCCYYRSTPIRVKACLGNYYVYEFVRPNSCVAAYCAGTLVVIKNTDCVFLKNLAKVYVFYFNAFWILCVVTILKIIVCPWIEVPSYYIISISGQCQTQLISHWTGNYPSEHLFSMHNRKVSQIFLSKAAVNLQTEEVYICGLKSRQHITEVSLSKTPNPQLLPWCCGLGCPPVWASVLTAP</sequence>
<keyword evidence="1" id="KW-0732">Signal</keyword>
<evidence type="ECO:0000259" key="4">
    <source>
        <dbReference type="Pfam" id="PF23283"/>
    </source>
</evidence>
<organism evidence="5 6">
    <name type="scientific">Pygocentrus nattereri</name>
    <name type="common">Red-bellied piranha</name>
    <dbReference type="NCBI Taxonomy" id="42514"/>
    <lineage>
        <taxon>Eukaryota</taxon>
        <taxon>Metazoa</taxon>
        <taxon>Chordata</taxon>
        <taxon>Craniata</taxon>
        <taxon>Vertebrata</taxon>
        <taxon>Euteleostomi</taxon>
        <taxon>Actinopterygii</taxon>
        <taxon>Neopterygii</taxon>
        <taxon>Teleostei</taxon>
        <taxon>Ostariophysi</taxon>
        <taxon>Characiformes</taxon>
        <taxon>Characoidei</taxon>
        <taxon>Pygocentrus</taxon>
    </lineage>
</organism>
<accession>A0A3B4BPB9</accession>
<protein>
    <recommendedName>
        <fullName evidence="4">UMOD/GP2/OIT3-like D8C domain-containing protein</fullName>
    </recommendedName>
</protein>
<feature type="domain" description="UMOD/GP2/OIT3-like D8C" evidence="4">
    <location>
        <begin position="466"/>
        <end position="549"/>
    </location>
</feature>
<gene>
    <name evidence="5" type="primary">UMODL1</name>
</gene>